<evidence type="ECO:0000313" key="13">
    <source>
        <dbReference type="Proteomes" id="UP000308167"/>
    </source>
</evidence>
<evidence type="ECO:0000259" key="11">
    <source>
        <dbReference type="Pfam" id="PF13609"/>
    </source>
</evidence>
<keyword evidence="6" id="KW-0406">Ion transport</keyword>
<comment type="caution">
    <text evidence="12">The sequence shown here is derived from an EMBL/GenBank/DDBJ whole genome shotgun (WGS) entry which is preliminary data.</text>
</comment>
<evidence type="ECO:0000256" key="2">
    <source>
        <dbReference type="ARBA" id="ARBA00022448"/>
    </source>
</evidence>
<accession>A0ABY6TJV3</accession>
<evidence type="ECO:0000256" key="7">
    <source>
        <dbReference type="ARBA" id="ARBA00023114"/>
    </source>
</evidence>
<keyword evidence="2" id="KW-0813">Transport</keyword>
<evidence type="ECO:0000256" key="1">
    <source>
        <dbReference type="ARBA" id="ARBA00004571"/>
    </source>
</evidence>
<keyword evidence="13" id="KW-1185">Reference proteome</keyword>
<proteinExistence type="predicted"/>
<feature type="signal peptide" evidence="10">
    <location>
        <begin position="1"/>
        <end position="19"/>
    </location>
</feature>
<keyword evidence="5 10" id="KW-0732">Signal</keyword>
<dbReference type="GeneID" id="86155390"/>
<evidence type="ECO:0000256" key="3">
    <source>
        <dbReference type="ARBA" id="ARBA00022452"/>
    </source>
</evidence>
<evidence type="ECO:0000256" key="10">
    <source>
        <dbReference type="SAM" id="SignalP"/>
    </source>
</evidence>
<keyword evidence="9" id="KW-0998">Cell outer membrane</keyword>
<evidence type="ECO:0000256" key="6">
    <source>
        <dbReference type="ARBA" id="ARBA00023065"/>
    </source>
</evidence>
<sequence length="409" mass="44426">MKKTLVALVVAAAAASASATTVYNNEGTTVDVGGRLDVMIGKFNENERTDLRNNESRIEFKAQHDLGNGLKAIAFTRLRFNDGGDRWDTQQSFNNIKTNKLWLGFEAKDIGRVTFGKQDTNGDAIQINDNAYIFGGNNNVLDGGDKVLSFRSTDFQIAEGQKLGFGADYVFGQSTKDDNQATTAKLDADGNVVKDANGKTVMVQDSSKLKYGYNAVAFYEGNFSGLKANLNAGYTVTKYDDDTASNVTGSQEKAWRVASKLGYGPAEFGVEYGETKFENGHTDAGKGKFLEVAAKYNYLENASVYTAWEHNVYKGDTDGLAFDVRDANFLRSVAGKLSVENGGKLTENVFILGTDYAFTPNVVTYAEYAYSHVKANSKAKIEGAGVTGYADGTAKAKDHRYGVGVRVYF</sequence>
<dbReference type="Proteomes" id="UP000308167">
    <property type="component" value="Unassembled WGS sequence"/>
</dbReference>
<reference evidence="12 13" key="1">
    <citation type="submission" date="2019-05" db="EMBL/GenBank/DDBJ databases">
        <authorList>
            <consortium name="Pathogen Informatics"/>
        </authorList>
    </citation>
    <scope>NUCLEOTIDE SEQUENCE [LARGE SCALE GENOMIC DNA]</scope>
    <source>
        <strain evidence="12 13">NM319</strain>
    </source>
</reference>
<evidence type="ECO:0000313" key="12">
    <source>
        <dbReference type="EMBL" id="VTU07613.1"/>
    </source>
</evidence>
<evidence type="ECO:0000256" key="9">
    <source>
        <dbReference type="ARBA" id="ARBA00023237"/>
    </source>
</evidence>
<evidence type="ECO:0000256" key="4">
    <source>
        <dbReference type="ARBA" id="ARBA00022692"/>
    </source>
</evidence>
<protein>
    <submittedName>
        <fullName evidence="12">Porin</fullName>
    </submittedName>
</protein>
<name>A0ABY6TJV3_9PAST</name>
<dbReference type="Gene3D" id="2.40.160.10">
    <property type="entry name" value="Porin"/>
    <property type="match status" value="1"/>
</dbReference>
<dbReference type="PANTHER" id="PTHR34501:SF2">
    <property type="entry name" value="OUTER MEMBRANE PORIN F-RELATED"/>
    <property type="match status" value="1"/>
</dbReference>
<keyword evidence="8" id="KW-0472">Membrane</keyword>
<dbReference type="CDD" id="cd00342">
    <property type="entry name" value="gram_neg_porins"/>
    <property type="match status" value="1"/>
</dbReference>
<dbReference type="RefSeq" id="WP_135709806.1">
    <property type="nucleotide sequence ID" value="NZ_CABFKI010000005.1"/>
</dbReference>
<keyword evidence="4" id="KW-0812">Transmembrane</keyword>
<dbReference type="InterPro" id="IPR050298">
    <property type="entry name" value="Gram-neg_bact_OMP"/>
</dbReference>
<feature type="domain" description="Porin" evidence="11">
    <location>
        <begin position="7"/>
        <end position="375"/>
    </location>
</feature>
<organism evidence="12 13">
    <name type="scientific">Actinobacillus porcinus</name>
    <dbReference type="NCBI Taxonomy" id="51048"/>
    <lineage>
        <taxon>Bacteria</taxon>
        <taxon>Pseudomonadati</taxon>
        <taxon>Pseudomonadota</taxon>
        <taxon>Gammaproteobacteria</taxon>
        <taxon>Pasteurellales</taxon>
        <taxon>Pasteurellaceae</taxon>
        <taxon>Actinobacillus</taxon>
    </lineage>
</organism>
<dbReference type="SUPFAM" id="SSF56935">
    <property type="entry name" value="Porins"/>
    <property type="match status" value="1"/>
</dbReference>
<dbReference type="EMBL" id="CABFKI010000005">
    <property type="protein sequence ID" value="VTU07613.1"/>
    <property type="molecule type" value="Genomic_DNA"/>
</dbReference>
<comment type="subcellular location">
    <subcellularLocation>
        <location evidence="1">Cell outer membrane</location>
        <topology evidence="1">Multi-pass membrane protein</topology>
    </subcellularLocation>
</comment>
<feature type="chain" id="PRO_5046761940" evidence="10">
    <location>
        <begin position="20"/>
        <end position="409"/>
    </location>
</feature>
<keyword evidence="7" id="KW-0626">Porin</keyword>
<dbReference type="PANTHER" id="PTHR34501">
    <property type="entry name" value="PROTEIN YDDL-RELATED"/>
    <property type="match status" value="1"/>
</dbReference>
<keyword evidence="3" id="KW-1134">Transmembrane beta strand</keyword>
<dbReference type="InterPro" id="IPR033900">
    <property type="entry name" value="Gram_neg_porin_domain"/>
</dbReference>
<evidence type="ECO:0000256" key="5">
    <source>
        <dbReference type="ARBA" id="ARBA00022729"/>
    </source>
</evidence>
<dbReference type="InterPro" id="IPR023614">
    <property type="entry name" value="Porin_dom_sf"/>
</dbReference>
<evidence type="ECO:0000256" key="8">
    <source>
        <dbReference type="ARBA" id="ARBA00023136"/>
    </source>
</evidence>
<gene>
    <name evidence="12" type="primary">ompH</name>
    <name evidence="12" type="ORF">SAMEA1410922_00991</name>
</gene>
<dbReference type="Pfam" id="PF13609">
    <property type="entry name" value="Porin_4"/>
    <property type="match status" value="1"/>
</dbReference>